<dbReference type="GO" id="GO:0005886">
    <property type="term" value="C:plasma membrane"/>
    <property type="evidence" value="ECO:0007669"/>
    <property type="project" value="UniProtKB-SubCell"/>
</dbReference>
<evidence type="ECO:0000256" key="6">
    <source>
        <dbReference type="ARBA" id="ARBA00022519"/>
    </source>
</evidence>
<evidence type="ECO:0000256" key="9">
    <source>
        <dbReference type="ARBA" id="ARBA00022741"/>
    </source>
</evidence>
<dbReference type="AlphaFoldDB" id="A0A8F6YAI5"/>
<feature type="coiled-coil region" evidence="15">
    <location>
        <begin position="328"/>
        <end position="355"/>
    </location>
</feature>
<evidence type="ECO:0000256" key="3">
    <source>
        <dbReference type="ARBA" id="ARBA00008883"/>
    </source>
</evidence>
<evidence type="ECO:0000256" key="10">
    <source>
        <dbReference type="ARBA" id="ARBA00022777"/>
    </source>
</evidence>
<keyword evidence="15" id="KW-0175">Coiled coil</keyword>
<evidence type="ECO:0000256" key="14">
    <source>
        <dbReference type="ARBA" id="ARBA00051245"/>
    </source>
</evidence>
<comment type="similarity">
    <text evidence="3">Belongs to the etk/wzc family.</text>
</comment>
<evidence type="ECO:0000256" key="13">
    <source>
        <dbReference type="ARBA" id="ARBA00023136"/>
    </source>
</evidence>
<evidence type="ECO:0000256" key="8">
    <source>
        <dbReference type="ARBA" id="ARBA00022692"/>
    </source>
</evidence>
<dbReference type="InterPro" id="IPR050445">
    <property type="entry name" value="Bact_polysacc_biosynth/exp"/>
</dbReference>
<organism evidence="20 21">
    <name type="scientific">Gymnodinialimonas ceratoperidinii</name>
    <dbReference type="NCBI Taxonomy" id="2856823"/>
    <lineage>
        <taxon>Bacteria</taxon>
        <taxon>Pseudomonadati</taxon>
        <taxon>Pseudomonadota</taxon>
        <taxon>Alphaproteobacteria</taxon>
        <taxon>Rhodobacterales</taxon>
        <taxon>Paracoccaceae</taxon>
        <taxon>Gymnodinialimonas</taxon>
    </lineage>
</organism>
<dbReference type="Proteomes" id="UP000825009">
    <property type="component" value="Chromosome"/>
</dbReference>
<dbReference type="GO" id="GO:0004713">
    <property type="term" value="F:protein tyrosine kinase activity"/>
    <property type="evidence" value="ECO:0007669"/>
    <property type="project" value="TreeGrafter"/>
</dbReference>
<evidence type="ECO:0000259" key="19">
    <source>
        <dbReference type="Pfam" id="PF13807"/>
    </source>
</evidence>
<evidence type="ECO:0000256" key="15">
    <source>
        <dbReference type="SAM" id="Coils"/>
    </source>
</evidence>
<dbReference type="InterPro" id="IPR032807">
    <property type="entry name" value="GNVR"/>
</dbReference>
<evidence type="ECO:0000259" key="18">
    <source>
        <dbReference type="Pfam" id="PF13614"/>
    </source>
</evidence>
<dbReference type="InterPro" id="IPR005702">
    <property type="entry name" value="Wzc-like_C"/>
</dbReference>
<comment type="subcellular location">
    <subcellularLocation>
        <location evidence="1">Cell inner membrane</location>
        <topology evidence="1">Multi-pass membrane protein</topology>
    </subcellularLocation>
</comment>
<evidence type="ECO:0000256" key="16">
    <source>
        <dbReference type="SAM" id="Phobius"/>
    </source>
</evidence>
<dbReference type="EMBL" id="CP079194">
    <property type="protein sequence ID" value="QXT39036.1"/>
    <property type="molecule type" value="Genomic_DNA"/>
</dbReference>
<comment type="similarity">
    <text evidence="2">Belongs to the CpsD/CapB family.</text>
</comment>
<evidence type="ECO:0000313" key="20">
    <source>
        <dbReference type="EMBL" id="QXT39036.1"/>
    </source>
</evidence>
<evidence type="ECO:0000256" key="11">
    <source>
        <dbReference type="ARBA" id="ARBA00022840"/>
    </source>
</evidence>
<keyword evidence="5" id="KW-1003">Cell membrane</keyword>
<reference evidence="20 21" key="1">
    <citation type="submission" date="2021-07" db="EMBL/GenBank/DDBJ databases">
        <title>A novel Jannaschia species isolated from marine dinoflagellate Ceratoperidinium margalefii.</title>
        <authorList>
            <person name="Jiang Y."/>
            <person name="Li Z."/>
        </authorList>
    </citation>
    <scope>NUCLEOTIDE SEQUENCE [LARGE SCALE GENOMIC DNA]</scope>
    <source>
        <strain evidence="20 21">J12C1-MA-4</strain>
    </source>
</reference>
<dbReference type="KEGG" id="gce:KYE46_14015"/>
<evidence type="ECO:0000313" key="21">
    <source>
        <dbReference type="Proteomes" id="UP000825009"/>
    </source>
</evidence>
<dbReference type="PANTHER" id="PTHR32309:SF13">
    <property type="entry name" value="FERRIC ENTEROBACTIN TRANSPORT PROTEIN FEPE"/>
    <property type="match status" value="1"/>
</dbReference>
<dbReference type="InterPro" id="IPR003856">
    <property type="entry name" value="LPS_length_determ_N"/>
</dbReference>
<comment type="catalytic activity">
    <reaction evidence="14">
        <text>L-tyrosyl-[protein] + ATP = O-phospho-L-tyrosyl-[protein] + ADP + H(+)</text>
        <dbReference type="Rhea" id="RHEA:10596"/>
        <dbReference type="Rhea" id="RHEA-COMP:10136"/>
        <dbReference type="Rhea" id="RHEA-COMP:20101"/>
        <dbReference type="ChEBI" id="CHEBI:15378"/>
        <dbReference type="ChEBI" id="CHEBI:30616"/>
        <dbReference type="ChEBI" id="CHEBI:46858"/>
        <dbReference type="ChEBI" id="CHEBI:61978"/>
        <dbReference type="ChEBI" id="CHEBI:456216"/>
        <dbReference type="EC" id="2.7.10.2"/>
    </reaction>
</comment>
<keyword evidence="13 16" id="KW-0472">Membrane</keyword>
<dbReference type="PANTHER" id="PTHR32309">
    <property type="entry name" value="TYROSINE-PROTEIN KINASE"/>
    <property type="match status" value="1"/>
</dbReference>
<evidence type="ECO:0000256" key="5">
    <source>
        <dbReference type="ARBA" id="ARBA00022475"/>
    </source>
</evidence>
<keyword evidence="8 16" id="KW-0812">Transmembrane</keyword>
<keyword evidence="10" id="KW-0418">Kinase</keyword>
<keyword evidence="11" id="KW-0067">ATP-binding</keyword>
<sequence>MTRAATASPPSQTDEIDLIALFAVIWRGKLWIVAFAAMGIVAAFLYATRVAVPMYPARTTIAFDAQQQQVIGDIESIFGGGGMDPVGLNTEVQVLLSRSLIGRLVDEADLVLDPEFNRHLAPPRLMERARLMLTGADRQMPPEARMRDAVIDTVIGRLSITNIRQSLAFNIQIETTDPFKSANIVNTLAEIYIDNQIRQKLDDATRAIGFLSERTSELEASVETLEQELAQRLEGSDVIDSELLQAQNLQLRDLRTRAEEAQARLAQEQAMRAAMDAAEDFAALIDVVAASDDARFAGILQRYQTGRLSEAAAQDALAALGEDLAEDMRRRQAQLASLRRSADELTAQISVQSDELIGLQQLERELAASRLLYETFLTRLQEASIQQGLESADSIVLSRAVPRGPSSPRVVVMMGMMAIFGAMLGAAVALVREWRFAGFRTSEDLRLYAGMKVLGSLPAMASRGRKAVLQSLKDKPTSVFSEAVRNLRTSILMVTPDAEPQVILVTSSVPGEGKTTLSLSLARYMGSLEGRRVLLLEADIRRQTLRAYFDEDREGGVKLLDVLLGRVAPDSVDLHDPDLGVEVLMGSGGEFNAADLFESRRFNELMSRLRERYDHIIIDSPPVLAVPDARVLSRYADLTVFAVRWGATSRTQVRQGLEMLESIGQSADGAVLTQVDQRKMKGYGYGGQYGYDGYAAGYYAAE</sequence>
<evidence type="ECO:0000256" key="7">
    <source>
        <dbReference type="ARBA" id="ARBA00022679"/>
    </source>
</evidence>
<keyword evidence="9" id="KW-0547">Nucleotide-binding</keyword>
<feature type="domain" description="Tyrosine-protein kinase G-rich" evidence="19">
    <location>
        <begin position="361"/>
        <end position="433"/>
    </location>
</feature>
<feature type="coiled-coil region" evidence="15">
    <location>
        <begin position="208"/>
        <end position="278"/>
    </location>
</feature>
<keyword evidence="7" id="KW-0808">Transferase</keyword>
<feature type="transmembrane region" description="Helical" evidence="16">
    <location>
        <begin position="410"/>
        <end position="431"/>
    </location>
</feature>
<evidence type="ECO:0000256" key="4">
    <source>
        <dbReference type="ARBA" id="ARBA00011903"/>
    </source>
</evidence>
<evidence type="ECO:0000259" key="17">
    <source>
        <dbReference type="Pfam" id="PF02706"/>
    </source>
</evidence>
<dbReference type="CDD" id="cd05387">
    <property type="entry name" value="BY-kinase"/>
    <property type="match status" value="1"/>
</dbReference>
<feature type="transmembrane region" description="Helical" evidence="16">
    <location>
        <begin position="30"/>
        <end position="48"/>
    </location>
</feature>
<feature type="domain" description="AAA" evidence="18">
    <location>
        <begin position="502"/>
        <end position="644"/>
    </location>
</feature>
<dbReference type="Pfam" id="PF13614">
    <property type="entry name" value="AAA_31"/>
    <property type="match status" value="1"/>
</dbReference>
<dbReference type="RefSeq" id="WP_219001326.1">
    <property type="nucleotide sequence ID" value="NZ_CP079194.1"/>
</dbReference>
<keyword evidence="12 16" id="KW-1133">Transmembrane helix</keyword>
<keyword evidence="6" id="KW-0997">Cell inner membrane</keyword>
<dbReference type="Pfam" id="PF13807">
    <property type="entry name" value="GNVR"/>
    <property type="match status" value="1"/>
</dbReference>
<proteinExistence type="inferred from homology"/>
<dbReference type="EC" id="2.7.10.2" evidence="4"/>
<keyword evidence="21" id="KW-1185">Reference proteome</keyword>
<dbReference type="Pfam" id="PF02706">
    <property type="entry name" value="Wzz"/>
    <property type="match status" value="1"/>
</dbReference>
<evidence type="ECO:0000256" key="2">
    <source>
        <dbReference type="ARBA" id="ARBA00007316"/>
    </source>
</evidence>
<evidence type="ECO:0000256" key="1">
    <source>
        <dbReference type="ARBA" id="ARBA00004429"/>
    </source>
</evidence>
<dbReference type="InterPro" id="IPR025669">
    <property type="entry name" value="AAA_dom"/>
</dbReference>
<feature type="domain" description="Polysaccharide chain length determinant N-terminal" evidence="17">
    <location>
        <begin position="14"/>
        <end position="107"/>
    </location>
</feature>
<evidence type="ECO:0000256" key="12">
    <source>
        <dbReference type="ARBA" id="ARBA00022989"/>
    </source>
</evidence>
<gene>
    <name evidence="20" type="ORF">KYE46_14015</name>
</gene>
<protein>
    <recommendedName>
        <fullName evidence="4">non-specific protein-tyrosine kinase</fullName>
        <ecNumber evidence="4">2.7.10.2</ecNumber>
    </recommendedName>
</protein>
<name>A0A8F6YAI5_9RHOB</name>
<accession>A0A8F6YAI5</accession>